<dbReference type="GeneID" id="61902007"/>
<keyword evidence="5" id="KW-0805">Transcription regulation</keyword>
<dbReference type="GO" id="GO:0006276">
    <property type="term" value="P:plasmid maintenance"/>
    <property type="evidence" value="ECO:0007669"/>
    <property type="project" value="InterPro"/>
</dbReference>
<evidence type="ECO:0000256" key="3">
    <source>
        <dbReference type="ARBA" id="ARBA00022491"/>
    </source>
</evidence>
<sequence length="102" mass="11514">MQFTIYNNLSNSTDYPYLIDVQSDLIDVLTTRLVIPLFPIRKIRAQPPERLCPVIDVCGDRFVVMTHEMASIRRSLLGDVAGNASSDRGRIKNAIDFLIDGF</sequence>
<accession>A0A0T9U921</accession>
<evidence type="ECO:0000256" key="6">
    <source>
        <dbReference type="ARBA" id="ARBA00023163"/>
    </source>
</evidence>
<evidence type="ECO:0000256" key="1">
    <source>
        <dbReference type="ARBA" id="ARBA00005230"/>
    </source>
</evidence>
<dbReference type="KEGG" id="yak:ACZ76_07940"/>
<evidence type="ECO:0000313" key="11">
    <source>
        <dbReference type="Proteomes" id="UP000040088"/>
    </source>
</evidence>
<reference evidence="9 12" key="1">
    <citation type="journal article" date="2015" name="Genome Announc.">
        <title>De Novo Genome Sequence of Yersinia aleksiciae Y159T.</title>
        <authorList>
            <person name="Sprague L.D."/>
            <person name="Neubauer H."/>
        </authorList>
    </citation>
    <scope>NUCLEOTIDE SEQUENCE [LARGE SCALE GENOMIC DNA]</scope>
    <source>
        <strain evidence="9 12">159</strain>
    </source>
</reference>
<dbReference type="Pfam" id="PF01845">
    <property type="entry name" value="CcdB"/>
    <property type="match status" value="1"/>
</dbReference>
<dbReference type="SUPFAM" id="SSF50118">
    <property type="entry name" value="Cell growth inhibitor/plasmid maintenance toxic component"/>
    <property type="match status" value="1"/>
</dbReference>
<protein>
    <recommendedName>
        <fullName evidence="2">Toxin CcdB</fullName>
    </recommendedName>
    <alternativeName>
        <fullName evidence="8">Cytotoxic protein CcdB</fullName>
    </alternativeName>
    <alternativeName>
        <fullName evidence="7">Protein LetD</fullName>
    </alternativeName>
</protein>
<organism evidence="10 11">
    <name type="scientific">Yersinia aleksiciae</name>
    <dbReference type="NCBI Taxonomy" id="263819"/>
    <lineage>
        <taxon>Bacteria</taxon>
        <taxon>Pseudomonadati</taxon>
        <taxon>Pseudomonadota</taxon>
        <taxon>Gammaproteobacteria</taxon>
        <taxon>Enterobacterales</taxon>
        <taxon>Yersiniaceae</taxon>
        <taxon>Yersinia</taxon>
    </lineage>
</organism>
<keyword evidence="4" id="KW-1277">Toxin-antitoxin system</keyword>
<dbReference type="InterPro" id="IPR002712">
    <property type="entry name" value="CcdB"/>
</dbReference>
<dbReference type="Proteomes" id="UP000040088">
    <property type="component" value="Unassembled WGS sequence"/>
</dbReference>
<dbReference type="EMBL" id="CQEM01000010">
    <property type="protein sequence ID" value="CNL26130.1"/>
    <property type="molecule type" value="Genomic_DNA"/>
</dbReference>
<keyword evidence="6" id="KW-0804">Transcription</keyword>
<dbReference type="GO" id="GO:0008657">
    <property type="term" value="F:DNA topoisomerase type II (double strand cut, ATP-hydrolyzing) inhibitor activity"/>
    <property type="evidence" value="ECO:0007669"/>
    <property type="project" value="InterPro"/>
</dbReference>
<dbReference type="RefSeq" id="WP_048618287.1">
    <property type="nucleotide sequence ID" value="NZ_CABHQD010000357.1"/>
</dbReference>
<dbReference type="AlphaFoldDB" id="A0A0T9U921"/>
<reference evidence="11" key="3">
    <citation type="submission" date="2015-03" db="EMBL/GenBank/DDBJ databases">
        <authorList>
            <consortium name="Pathogen Informatics"/>
        </authorList>
    </citation>
    <scope>NUCLEOTIDE SEQUENCE [LARGE SCALE GENOMIC DNA]</scope>
    <source>
        <strain evidence="11">IP27925</strain>
    </source>
</reference>
<keyword evidence="3" id="KW-0678">Repressor</keyword>
<name>A0A0T9U921_YERAE</name>
<dbReference type="OrthoDB" id="9813510at2"/>
<comment type="similarity">
    <text evidence="1">Belongs to the CcdB toxin family.</text>
</comment>
<dbReference type="EMBL" id="CP011975">
    <property type="protein sequence ID" value="AKP33469.1"/>
    <property type="molecule type" value="Genomic_DNA"/>
</dbReference>
<keyword evidence="12" id="KW-1185">Reference proteome</keyword>
<evidence type="ECO:0000313" key="10">
    <source>
        <dbReference type="EMBL" id="CNL26130.1"/>
    </source>
</evidence>
<evidence type="ECO:0000256" key="4">
    <source>
        <dbReference type="ARBA" id="ARBA00022649"/>
    </source>
</evidence>
<reference evidence="10" key="2">
    <citation type="submission" date="2015-03" db="EMBL/GenBank/DDBJ databases">
        <authorList>
            <person name="Murphy D."/>
        </authorList>
    </citation>
    <scope>NUCLEOTIDE SEQUENCE [LARGE SCALE GENOMIC DNA]</scope>
    <source>
        <strain evidence="10">IP27925</strain>
    </source>
</reference>
<gene>
    <name evidence="10" type="primary">ccdB</name>
    <name evidence="9" type="ORF">ACZ76_07940</name>
    <name evidence="10" type="ORF">ERS008460_02352</name>
</gene>
<dbReference type="Proteomes" id="UP000069914">
    <property type="component" value="Chromosome"/>
</dbReference>
<evidence type="ECO:0000256" key="2">
    <source>
        <dbReference type="ARBA" id="ARBA00015075"/>
    </source>
</evidence>
<evidence type="ECO:0000256" key="8">
    <source>
        <dbReference type="ARBA" id="ARBA00033135"/>
    </source>
</evidence>
<evidence type="ECO:0000313" key="9">
    <source>
        <dbReference type="EMBL" id="AKP33469.1"/>
    </source>
</evidence>
<evidence type="ECO:0000256" key="7">
    <source>
        <dbReference type="ARBA" id="ARBA00029628"/>
    </source>
</evidence>
<dbReference type="InterPro" id="IPR011067">
    <property type="entry name" value="Plasmid_toxin/cell-grow_inhib"/>
</dbReference>
<evidence type="ECO:0000313" key="12">
    <source>
        <dbReference type="Proteomes" id="UP000069914"/>
    </source>
</evidence>
<dbReference type="Gene3D" id="2.30.30.110">
    <property type="match status" value="1"/>
</dbReference>
<proteinExistence type="inferred from homology"/>
<evidence type="ECO:0000256" key="5">
    <source>
        <dbReference type="ARBA" id="ARBA00023015"/>
    </source>
</evidence>